<dbReference type="InterPro" id="IPR036497">
    <property type="entry name" value="GLTP_sf"/>
</dbReference>
<feature type="domain" description="Glycolipid transfer protein" evidence="11">
    <location>
        <begin position="107"/>
        <end position="256"/>
    </location>
</feature>
<evidence type="ECO:0000256" key="2">
    <source>
        <dbReference type="ARBA" id="ARBA00004481"/>
    </source>
</evidence>
<organism evidence="12 13">
    <name type="scientific">Pleurodeles waltl</name>
    <name type="common">Iberian ribbed newt</name>
    <dbReference type="NCBI Taxonomy" id="8319"/>
    <lineage>
        <taxon>Eukaryota</taxon>
        <taxon>Metazoa</taxon>
        <taxon>Chordata</taxon>
        <taxon>Craniata</taxon>
        <taxon>Vertebrata</taxon>
        <taxon>Euteleostomi</taxon>
        <taxon>Amphibia</taxon>
        <taxon>Batrachia</taxon>
        <taxon>Caudata</taxon>
        <taxon>Salamandroidea</taxon>
        <taxon>Salamandridae</taxon>
        <taxon>Pleurodelinae</taxon>
        <taxon>Pleurodeles</taxon>
    </lineage>
</organism>
<dbReference type="GO" id="GO:1902387">
    <property type="term" value="F:ceramide 1-phosphate binding"/>
    <property type="evidence" value="ECO:0007669"/>
    <property type="project" value="TreeGrafter"/>
</dbReference>
<evidence type="ECO:0000256" key="3">
    <source>
        <dbReference type="ARBA" id="ARBA00004509"/>
    </source>
</evidence>
<dbReference type="GO" id="GO:0005829">
    <property type="term" value="C:cytosol"/>
    <property type="evidence" value="ECO:0007669"/>
    <property type="project" value="TreeGrafter"/>
</dbReference>
<dbReference type="Proteomes" id="UP001066276">
    <property type="component" value="Chromosome 12"/>
</dbReference>
<evidence type="ECO:0000256" key="9">
    <source>
        <dbReference type="ARBA" id="ARBA00042989"/>
    </source>
</evidence>
<evidence type="ECO:0000256" key="7">
    <source>
        <dbReference type="ARBA" id="ARBA00036900"/>
    </source>
</evidence>
<accession>A0AAV7KPZ7</accession>
<proteinExistence type="inferred from homology"/>
<dbReference type="SUPFAM" id="SSF110004">
    <property type="entry name" value="Glycolipid transfer protein, GLTP"/>
    <property type="match status" value="1"/>
</dbReference>
<dbReference type="Pfam" id="PF08718">
    <property type="entry name" value="GLTP"/>
    <property type="match status" value="1"/>
</dbReference>
<comment type="catalytic activity">
    <reaction evidence="7">
        <text>N-(hexadecanoyl)-sphing-4-enine-1-phosphate(in) = N-(hexadecanoyl)-sphing-4-enine-1-phosphate(out)</text>
        <dbReference type="Rhea" id="RHEA:45680"/>
        <dbReference type="ChEBI" id="CHEBI:72963"/>
    </reaction>
    <physiologicalReaction direction="left-to-right" evidence="7">
        <dbReference type="Rhea" id="RHEA:45681"/>
    </physiologicalReaction>
</comment>
<dbReference type="GO" id="GO:1902388">
    <property type="term" value="F:ceramide 1-phosphate transfer activity"/>
    <property type="evidence" value="ECO:0007669"/>
    <property type="project" value="TreeGrafter"/>
</dbReference>
<dbReference type="PANTHER" id="PTHR10219">
    <property type="entry name" value="GLYCOLIPID TRANSFER PROTEIN-RELATED"/>
    <property type="match status" value="1"/>
</dbReference>
<dbReference type="GO" id="GO:0010008">
    <property type="term" value="C:endosome membrane"/>
    <property type="evidence" value="ECO:0007669"/>
    <property type="project" value="UniProtKB-SubCell"/>
</dbReference>
<dbReference type="GO" id="GO:0032691">
    <property type="term" value="P:negative regulation of interleukin-1 beta production"/>
    <property type="evidence" value="ECO:0007669"/>
    <property type="project" value="UniProtKB-ARBA"/>
</dbReference>
<dbReference type="FunFam" id="1.10.3520.10:FF:000002">
    <property type="entry name" value="Ceramide-1-phosphate transfer protein"/>
    <property type="match status" value="1"/>
</dbReference>
<evidence type="ECO:0000313" key="13">
    <source>
        <dbReference type="Proteomes" id="UP001066276"/>
    </source>
</evidence>
<evidence type="ECO:0000256" key="10">
    <source>
        <dbReference type="ARBA" id="ARBA00057343"/>
    </source>
</evidence>
<keyword evidence="5" id="KW-0445">Lipid transport</keyword>
<dbReference type="GO" id="GO:0005640">
    <property type="term" value="C:nuclear outer membrane"/>
    <property type="evidence" value="ECO:0007669"/>
    <property type="project" value="UniProtKB-SubCell"/>
</dbReference>
<comment type="similarity">
    <text evidence="4">Belongs to the GLTP family.</text>
</comment>
<protein>
    <recommendedName>
        <fullName evidence="8">Ceramide-1-phosphate transfer protein</fullName>
    </recommendedName>
    <alternativeName>
        <fullName evidence="9">Glycolipid transfer protein domain-containing protein 1</fullName>
    </alternativeName>
</protein>
<dbReference type="InterPro" id="IPR014830">
    <property type="entry name" value="Glycolipid_transfer_prot_dom"/>
</dbReference>
<dbReference type="Gene3D" id="1.10.3520.10">
    <property type="entry name" value="Glycolipid transfer protein"/>
    <property type="match status" value="1"/>
</dbReference>
<dbReference type="GO" id="GO:0005794">
    <property type="term" value="C:Golgi apparatus"/>
    <property type="evidence" value="ECO:0007669"/>
    <property type="project" value="UniProtKB-SubCell"/>
</dbReference>
<comment type="catalytic activity">
    <reaction evidence="6">
        <text>N-(9Z-octadecenoyl)-sphing-4-enine-1-phosphate(in) = N-(9Z-octadecenoyl)-sphing-4-enine-1-phosphate(out)</text>
        <dbReference type="Rhea" id="RHEA:45688"/>
        <dbReference type="ChEBI" id="CHEBI:85378"/>
    </reaction>
    <physiologicalReaction direction="left-to-right" evidence="6">
        <dbReference type="Rhea" id="RHEA:45689"/>
    </physiologicalReaction>
</comment>
<dbReference type="EMBL" id="JANPWB010000016">
    <property type="protein sequence ID" value="KAJ1079939.1"/>
    <property type="molecule type" value="Genomic_DNA"/>
</dbReference>
<comment type="subcellular location">
    <subcellularLocation>
        <location evidence="2">Endosome membrane</location>
        <topology evidence="2">Peripheral membrane protein</topology>
    </subcellularLocation>
    <subcellularLocation>
        <location evidence="1">Golgi apparatus</location>
        <location evidence="1">trans-Golgi network membrane</location>
        <topology evidence="1">Peripheral membrane protein</topology>
    </subcellularLocation>
    <subcellularLocation>
        <location evidence="3">Nucleus outer membrane</location>
        <topology evidence="3">Peripheral membrane protein</topology>
    </subcellularLocation>
</comment>
<reference evidence="12" key="1">
    <citation type="journal article" date="2022" name="bioRxiv">
        <title>Sequencing and chromosome-scale assembly of the giantPleurodeles waltlgenome.</title>
        <authorList>
            <person name="Brown T."/>
            <person name="Elewa A."/>
            <person name="Iarovenko S."/>
            <person name="Subramanian E."/>
            <person name="Araus A.J."/>
            <person name="Petzold A."/>
            <person name="Susuki M."/>
            <person name="Suzuki K.-i.T."/>
            <person name="Hayashi T."/>
            <person name="Toyoda A."/>
            <person name="Oliveira C."/>
            <person name="Osipova E."/>
            <person name="Leigh N.D."/>
            <person name="Simon A."/>
            <person name="Yun M.H."/>
        </authorList>
    </citation>
    <scope>NUCLEOTIDE SEQUENCE</scope>
    <source>
        <strain evidence="12">20211129_DDA</strain>
        <tissue evidence="12">Liver</tissue>
    </source>
</reference>
<evidence type="ECO:0000313" key="12">
    <source>
        <dbReference type="EMBL" id="KAJ1079939.1"/>
    </source>
</evidence>
<name>A0AAV7KPZ7_PLEWA</name>
<sequence>MPCSTMGFQRLYKVFFPLTLVLVVLYITSVRLPEVHLSECVEDGKPCAEDLAENEVSLTEEKAVARGGDPHQAESEVYIKHCDGKDFQVRRLLAAFRHCVTPEGQVLLKDYLEGWKELIKFMDALGTVFGFISQETITKINIMQSYRTGKHSDEYHTLESMVKYELQDNVVNFKELPSNRTPSGCRTLLRLHRALKWLELFLYKLATSTDQDSTSDMCADAYEEALARHHSWFIRQAASIAFLALPPRRTLFDIVCVQEEQEAQMVLMTTVKALVRVYNITQEVYTAHGMLDLP</sequence>
<comment type="caution">
    <text evidence="12">The sequence shown here is derived from an EMBL/GenBank/DDBJ whole genome shotgun (WGS) entry which is preliminary data.</text>
</comment>
<evidence type="ECO:0000256" key="4">
    <source>
        <dbReference type="ARBA" id="ARBA00007148"/>
    </source>
</evidence>
<evidence type="ECO:0000259" key="11">
    <source>
        <dbReference type="Pfam" id="PF08718"/>
    </source>
</evidence>
<evidence type="ECO:0000256" key="8">
    <source>
        <dbReference type="ARBA" id="ARBA00039463"/>
    </source>
</evidence>
<keyword evidence="13" id="KW-1185">Reference proteome</keyword>
<evidence type="ECO:0000256" key="5">
    <source>
        <dbReference type="ARBA" id="ARBA00023055"/>
    </source>
</evidence>
<gene>
    <name evidence="12" type="ORF">NDU88_000162</name>
</gene>
<dbReference type="AlphaFoldDB" id="A0AAV7KPZ7"/>
<evidence type="ECO:0000256" key="1">
    <source>
        <dbReference type="ARBA" id="ARBA00004150"/>
    </source>
</evidence>
<comment type="function">
    <text evidence="10">Mediates the intracellular transfer of ceramide-1-phosphate (C1P) between organelle membranes and the cell membrane. Required for normal structure of the Golgi stacks. Can bind phosphoceramides with a variety of aliphatic chains, but has a preference for lipids with saturated C16:0 or monounsaturated C18:1 aliphatic chains, and is inefficient with phosphoceramides containing lignoceryl (C24:0). Plays a role in the regulation of the cellular levels of ceramide-1-phosphate, and thereby contributes to the regulation of phospholipase PLA2G4A activity and the release of arachidonic acid. Has no activity with galactosylceramide, lactosylceramide, sphingomyelin, phosphatidylcholine, phosphatidic acid and ceramide. C1P transfer is stimulated by phosphatidylserine in C1P source vesicles. Regulates autophagy and pyroptosis, but not apoptosis.</text>
</comment>
<keyword evidence="5" id="KW-0813">Transport</keyword>
<dbReference type="PANTHER" id="PTHR10219:SF19">
    <property type="entry name" value="GLYCOLIPID TRANSFER PROTEIN DOMAIN-CONTAINING PROTEIN 2"/>
    <property type="match status" value="1"/>
</dbReference>
<evidence type="ECO:0000256" key="6">
    <source>
        <dbReference type="ARBA" id="ARBA00036393"/>
    </source>
</evidence>